<reference evidence="1" key="1">
    <citation type="submission" date="2024-09" db="EMBL/GenBank/DDBJ databases">
        <title>Draft Genome Sequences of Neofusicoccum parvum.</title>
        <authorList>
            <person name="Ashida A."/>
            <person name="Camagna M."/>
            <person name="Tanaka A."/>
            <person name="Takemoto D."/>
        </authorList>
    </citation>
    <scope>NUCLEOTIDE SEQUENCE</scope>
    <source>
        <strain evidence="1">PPO83</strain>
    </source>
</reference>
<organism evidence="1 2">
    <name type="scientific">Neofusicoccum parvum</name>
    <dbReference type="NCBI Taxonomy" id="310453"/>
    <lineage>
        <taxon>Eukaryota</taxon>
        <taxon>Fungi</taxon>
        <taxon>Dikarya</taxon>
        <taxon>Ascomycota</taxon>
        <taxon>Pezizomycotina</taxon>
        <taxon>Dothideomycetes</taxon>
        <taxon>Dothideomycetes incertae sedis</taxon>
        <taxon>Botryosphaeriales</taxon>
        <taxon>Botryosphaeriaceae</taxon>
        <taxon>Neofusicoccum</taxon>
    </lineage>
</organism>
<evidence type="ECO:0000313" key="2">
    <source>
        <dbReference type="Proteomes" id="UP001165186"/>
    </source>
</evidence>
<sequence length="638" mass="69970">MPLIPNLRTYANTTQRGIPKLIIRPGEAAPTNPFQGGAVQALPQEHLNTPIQAQAQGYLDTPEVIYSEWNKQAGGIDKPLGTLDKSFKVCLIGGGISNVVAAFELAKAGADVTLLEATDKVGGRLQSIATPDGRDVAEMGAMRFPPSEDLLYYYAEQTGFTFLPDFPDPGHKPTILSYQNKGSLWYDTKVPPGFEKVYNGWGEFIANGITANGKTVLESSNKLQEWLQSDTSAGRRNVIPAWQAYLDEFANDSFYEGLQKIFGDKHRWDVPKGEVWTDEDFQRFGALGLGSGGFGPLFPIAFTTVFRLIPNGLETNQQIFAKQHVTGNATPAGIQDLAAEILEKAVNLGLKVKYNTVGNPVSLNGSPSNSKSAGQPISAVKGMTVNVEETASDGPAVTNTYSVVIVGTTTHEMNVEMSVTSQPFFTSELRDAINNVHMTASSKLFIRTKKFWEGKDPSFPRVILSDTKLPQLYTLDYGDPEYGMVLVTYAWEDLSTEIQVYTDPKKLFVNLKAQLTDIMRNTAYPDWVDNLIPVTDNDYYLMHWQLNPHTNGAFVLGYPGQDNLTAQMFFDFTKLNTQALSPMLLNGDSISFTGGWVDGGLQCAMNNLSAILKTYGTLAPDAAALAPINVVRPQNYKY</sequence>
<accession>A0ACB5SGC1</accession>
<keyword evidence="2" id="KW-1185">Reference proteome</keyword>
<evidence type="ECO:0000313" key="1">
    <source>
        <dbReference type="EMBL" id="GME39601.1"/>
    </source>
</evidence>
<dbReference type="Proteomes" id="UP001165186">
    <property type="component" value="Unassembled WGS sequence"/>
</dbReference>
<dbReference type="EMBL" id="BSXG01000089">
    <property type="protein sequence ID" value="GME39601.1"/>
    <property type="molecule type" value="Genomic_DNA"/>
</dbReference>
<comment type="caution">
    <text evidence="1">The sequence shown here is derived from an EMBL/GenBank/DDBJ whole genome shotgun (WGS) entry which is preliminary data.</text>
</comment>
<protein>
    <submittedName>
        <fullName evidence="1">Tryptophan 2-monooxygenase</fullName>
    </submittedName>
</protein>
<name>A0ACB5SGC1_9PEZI</name>
<proteinExistence type="predicted"/>
<gene>
    <name evidence="1" type="primary">g10758</name>
    <name evidence="1" type="ORF">NpPPO83_00010758</name>
</gene>